<dbReference type="CDD" id="cd04667">
    <property type="entry name" value="NUDIX_Hydrolase"/>
    <property type="match status" value="1"/>
</dbReference>
<protein>
    <submittedName>
        <fullName evidence="5">NUDIX hydrolase</fullName>
    </submittedName>
</protein>
<reference evidence="5 6" key="1">
    <citation type="submission" date="2017-11" db="EMBL/GenBank/DDBJ databases">
        <authorList>
            <person name="Seth-Smith MB H."/>
        </authorList>
    </citation>
    <scope>NUCLEOTIDE SEQUENCE [LARGE SCALE GENOMIC DNA]</scope>
    <source>
        <strain evidence="5">E</strain>
    </source>
</reference>
<dbReference type="PROSITE" id="PS51462">
    <property type="entry name" value="NUDIX"/>
    <property type="match status" value="1"/>
</dbReference>
<keyword evidence="6" id="KW-1185">Reference proteome</keyword>
<dbReference type="InterPro" id="IPR020476">
    <property type="entry name" value="Nudix_hydrolase"/>
</dbReference>
<dbReference type="PANTHER" id="PTHR43046:SF16">
    <property type="entry name" value="ADP-RIBOSE PYROPHOSPHATASE YJHB-RELATED"/>
    <property type="match status" value="1"/>
</dbReference>
<gene>
    <name evidence="5" type="ORF">BSTAB16_5822</name>
</gene>
<dbReference type="InterPro" id="IPR020084">
    <property type="entry name" value="NUDIX_hydrolase_CS"/>
</dbReference>
<dbReference type="PRINTS" id="PR00502">
    <property type="entry name" value="NUDIXFAMILY"/>
</dbReference>
<dbReference type="InterPro" id="IPR015797">
    <property type="entry name" value="NUDIX_hydrolase-like_dom_sf"/>
</dbReference>
<dbReference type="GO" id="GO:0016787">
    <property type="term" value="F:hydrolase activity"/>
    <property type="evidence" value="ECO:0007669"/>
    <property type="project" value="UniProtKB-KW"/>
</dbReference>
<organism evidence="5 6">
    <name type="scientific">Burkholderia stabilis</name>
    <dbReference type="NCBI Taxonomy" id="95485"/>
    <lineage>
        <taxon>Bacteria</taxon>
        <taxon>Pseudomonadati</taxon>
        <taxon>Pseudomonadota</taxon>
        <taxon>Betaproteobacteria</taxon>
        <taxon>Burkholderiales</taxon>
        <taxon>Burkholderiaceae</taxon>
        <taxon>Burkholderia</taxon>
        <taxon>Burkholderia cepacia complex</taxon>
    </lineage>
</organism>
<dbReference type="Proteomes" id="UP000268684">
    <property type="component" value="Chromosome II"/>
</dbReference>
<feature type="domain" description="Nudix hydrolase" evidence="4">
    <location>
        <begin position="1"/>
        <end position="118"/>
    </location>
</feature>
<dbReference type="PANTHER" id="PTHR43046">
    <property type="entry name" value="GDP-MANNOSE MANNOSYL HYDROLASE"/>
    <property type="match status" value="1"/>
</dbReference>
<evidence type="ECO:0000259" key="4">
    <source>
        <dbReference type="PROSITE" id="PS51462"/>
    </source>
</evidence>
<dbReference type="Gene3D" id="3.90.79.10">
    <property type="entry name" value="Nucleoside Triphosphate Pyrophosphohydrolase"/>
    <property type="match status" value="1"/>
</dbReference>
<dbReference type="RefSeq" id="WP_122171049.1">
    <property type="nucleotide sequence ID" value="NZ_LR025743.1"/>
</dbReference>
<evidence type="ECO:0000313" key="5">
    <source>
        <dbReference type="EMBL" id="VBB15625.1"/>
    </source>
</evidence>
<comment type="similarity">
    <text evidence="3">Belongs to the Nudix hydrolase family.</text>
</comment>
<dbReference type="AlphaFoldDB" id="A0AAJ5NI99"/>
<dbReference type="GeneID" id="71058240"/>
<accession>A0AAJ5NI99</accession>
<keyword evidence="2 3" id="KW-0378">Hydrolase</keyword>
<comment type="cofactor">
    <cofactor evidence="1">
        <name>Mg(2+)</name>
        <dbReference type="ChEBI" id="CHEBI:18420"/>
    </cofactor>
</comment>
<evidence type="ECO:0000256" key="1">
    <source>
        <dbReference type="ARBA" id="ARBA00001946"/>
    </source>
</evidence>
<dbReference type="Pfam" id="PF00293">
    <property type="entry name" value="NUDIX"/>
    <property type="match status" value="1"/>
</dbReference>
<evidence type="ECO:0000256" key="2">
    <source>
        <dbReference type="ARBA" id="ARBA00022801"/>
    </source>
</evidence>
<sequence length="139" mass="15557">MKQRATVLCRRGDRILMVARQHARWVLPGGGPHCGESLYDAAQRELREETGLASDRLRYLFRVAGRHKLHHVFVADIDDDAIAHPAREIAHCAWVAPHALGSLHCSRPTPVIVEQALDVLDDKSFDSRYLAFLISPMAA</sequence>
<dbReference type="EMBL" id="LR025743">
    <property type="protein sequence ID" value="VBB15625.1"/>
    <property type="molecule type" value="Genomic_DNA"/>
</dbReference>
<dbReference type="PROSITE" id="PS00893">
    <property type="entry name" value="NUDIX_BOX"/>
    <property type="match status" value="1"/>
</dbReference>
<dbReference type="SUPFAM" id="SSF55811">
    <property type="entry name" value="Nudix"/>
    <property type="match status" value="1"/>
</dbReference>
<proteinExistence type="inferred from homology"/>
<evidence type="ECO:0000256" key="3">
    <source>
        <dbReference type="RuleBase" id="RU003476"/>
    </source>
</evidence>
<name>A0AAJ5NI99_9BURK</name>
<dbReference type="InterPro" id="IPR000086">
    <property type="entry name" value="NUDIX_hydrolase_dom"/>
</dbReference>
<evidence type="ECO:0000313" key="6">
    <source>
        <dbReference type="Proteomes" id="UP000268684"/>
    </source>
</evidence>